<keyword evidence="1" id="KW-1133">Transmembrane helix</keyword>
<feature type="transmembrane region" description="Helical" evidence="1">
    <location>
        <begin position="83"/>
        <end position="103"/>
    </location>
</feature>
<feature type="transmembrane region" description="Helical" evidence="1">
    <location>
        <begin position="115"/>
        <end position="135"/>
    </location>
</feature>
<name>A0A9P5XEH6_9AGAR</name>
<evidence type="ECO:0000313" key="4">
    <source>
        <dbReference type="Proteomes" id="UP000807342"/>
    </source>
</evidence>
<dbReference type="AlphaFoldDB" id="A0A9P5XEH6"/>
<keyword evidence="1" id="KW-0472">Membrane</keyword>
<gene>
    <name evidence="3" type="ORF">P691DRAFT_760253</name>
</gene>
<feature type="transmembrane region" description="Helical" evidence="1">
    <location>
        <begin position="155"/>
        <end position="178"/>
    </location>
</feature>
<sequence length="331" mass="37512">MGQYESNIGVLLVGIFFNTYLFGIVTVQFITYYNRDFKDPWWIRTSVAVLLILDIFHSAAVMYMGWEYCVTNFNNPAIVGVALWPYTFTPIGTGMAAVITHSFLSFRIYRLKGKLWLFIAFVVGALVSFALAVASGTKAWLIKDLDKLSVLTALVTWWLIFQMVLDTSIAGVMAYALWSSKTGYRKTDNVIHSLIRCAIQTGIFSTIFAAGDLIFFATSPNTQFYGMFAIPLGRIYTNTLMHTLNLRDSLKEILSETIEMTSSTSDKNTKSIQIRVQDNVVTQFDKMEDFNNTRNEGNRRRRSYSDIKTPVHETHSTTSEVVFANPKHHDA</sequence>
<dbReference type="PANTHER" id="PTHR40465">
    <property type="entry name" value="CHROMOSOME 1, WHOLE GENOME SHOTGUN SEQUENCE"/>
    <property type="match status" value="1"/>
</dbReference>
<evidence type="ECO:0000256" key="1">
    <source>
        <dbReference type="SAM" id="Phobius"/>
    </source>
</evidence>
<evidence type="ECO:0000313" key="3">
    <source>
        <dbReference type="EMBL" id="KAF9448055.1"/>
    </source>
</evidence>
<dbReference type="Proteomes" id="UP000807342">
    <property type="component" value="Unassembled WGS sequence"/>
</dbReference>
<feature type="transmembrane region" description="Helical" evidence="1">
    <location>
        <begin position="6"/>
        <end position="29"/>
    </location>
</feature>
<dbReference type="Pfam" id="PF20152">
    <property type="entry name" value="DUF6534"/>
    <property type="match status" value="1"/>
</dbReference>
<protein>
    <recommendedName>
        <fullName evidence="2">DUF6534 domain-containing protein</fullName>
    </recommendedName>
</protein>
<comment type="caution">
    <text evidence="3">The sequence shown here is derived from an EMBL/GenBank/DDBJ whole genome shotgun (WGS) entry which is preliminary data.</text>
</comment>
<keyword evidence="1" id="KW-0812">Transmembrane</keyword>
<accession>A0A9P5XEH6</accession>
<dbReference type="OrthoDB" id="2562493at2759"/>
<dbReference type="InterPro" id="IPR045339">
    <property type="entry name" value="DUF6534"/>
</dbReference>
<proteinExistence type="predicted"/>
<feature type="transmembrane region" description="Helical" evidence="1">
    <location>
        <begin position="41"/>
        <end position="63"/>
    </location>
</feature>
<feature type="transmembrane region" description="Helical" evidence="1">
    <location>
        <begin position="198"/>
        <end position="218"/>
    </location>
</feature>
<dbReference type="PANTHER" id="PTHR40465:SF1">
    <property type="entry name" value="DUF6534 DOMAIN-CONTAINING PROTEIN"/>
    <property type="match status" value="1"/>
</dbReference>
<dbReference type="EMBL" id="MU151175">
    <property type="protein sequence ID" value="KAF9448055.1"/>
    <property type="molecule type" value="Genomic_DNA"/>
</dbReference>
<reference evidence="3" key="1">
    <citation type="submission" date="2020-11" db="EMBL/GenBank/DDBJ databases">
        <authorList>
            <consortium name="DOE Joint Genome Institute"/>
            <person name="Ahrendt S."/>
            <person name="Riley R."/>
            <person name="Andreopoulos W."/>
            <person name="Labutti K."/>
            <person name="Pangilinan J."/>
            <person name="Ruiz-Duenas F.J."/>
            <person name="Barrasa J.M."/>
            <person name="Sanchez-Garcia M."/>
            <person name="Camarero S."/>
            <person name="Miyauchi S."/>
            <person name="Serrano A."/>
            <person name="Linde D."/>
            <person name="Babiker R."/>
            <person name="Drula E."/>
            <person name="Ayuso-Fernandez I."/>
            <person name="Pacheco R."/>
            <person name="Padilla G."/>
            <person name="Ferreira P."/>
            <person name="Barriuso J."/>
            <person name="Kellner H."/>
            <person name="Castanera R."/>
            <person name="Alfaro M."/>
            <person name="Ramirez L."/>
            <person name="Pisabarro A.G."/>
            <person name="Kuo A."/>
            <person name="Tritt A."/>
            <person name="Lipzen A."/>
            <person name="He G."/>
            <person name="Yan M."/>
            <person name="Ng V."/>
            <person name="Cullen D."/>
            <person name="Martin F."/>
            <person name="Rosso M.-N."/>
            <person name="Henrissat B."/>
            <person name="Hibbett D."/>
            <person name="Martinez A.T."/>
            <person name="Grigoriev I.V."/>
        </authorList>
    </citation>
    <scope>NUCLEOTIDE SEQUENCE</scope>
    <source>
        <strain evidence="3">MF-IS2</strain>
    </source>
</reference>
<keyword evidence="4" id="KW-1185">Reference proteome</keyword>
<organism evidence="3 4">
    <name type="scientific">Macrolepiota fuliginosa MF-IS2</name>
    <dbReference type="NCBI Taxonomy" id="1400762"/>
    <lineage>
        <taxon>Eukaryota</taxon>
        <taxon>Fungi</taxon>
        <taxon>Dikarya</taxon>
        <taxon>Basidiomycota</taxon>
        <taxon>Agaricomycotina</taxon>
        <taxon>Agaricomycetes</taxon>
        <taxon>Agaricomycetidae</taxon>
        <taxon>Agaricales</taxon>
        <taxon>Agaricineae</taxon>
        <taxon>Agaricaceae</taxon>
        <taxon>Macrolepiota</taxon>
    </lineage>
</organism>
<feature type="domain" description="DUF6534" evidence="2">
    <location>
        <begin position="163"/>
        <end position="249"/>
    </location>
</feature>
<evidence type="ECO:0000259" key="2">
    <source>
        <dbReference type="Pfam" id="PF20152"/>
    </source>
</evidence>